<proteinExistence type="predicted"/>
<protein>
    <submittedName>
        <fullName evidence="2">Uncharacterized protein</fullName>
    </submittedName>
</protein>
<keyword evidence="3" id="KW-1185">Reference proteome</keyword>
<dbReference type="Proteomes" id="UP000265703">
    <property type="component" value="Unassembled WGS sequence"/>
</dbReference>
<evidence type="ECO:0000313" key="3">
    <source>
        <dbReference type="Proteomes" id="UP000265703"/>
    </source>
</evidence>
<organism evidence="2 3">
    <name type="scientific">Glomus cerebriforme</name>
    <dbReference type="NCBI Taxonomy" id="658196"/>
    <lineage>
        <taxon>Eukaryota</taxon>
        <taxon>Fungi</taxon>
        <taxon>Fungi incertae sedis</taxon>
        <taxon>Mucoromycota</taxon>
        <taxon>Glomeromycotina</taxon>
        <taxon>Glomeromycetes</taxon>
        <taxon>Glomerales</taxon>
        <taxon>Glomeraceae</taxon>
        <taxon>Glomus</taxon>
    </lineage>
</organism>
<name>A0A397SPA7_9GLOM</name>
<dbReference type="AlphaFoldDB" id="A0A397SPA7"/>
<feature type="region of interest" description="Disordered" evidence="1">
    <location>
        <begin position="24"/>
        <end position="68"/>
    </location>
</feature>
<comment type="caution">
    <text evidence="2">The sequence shown here is derived from an EMBL/GenBank/DDBJ whole genome shotgun (WGS) entry which is preliminary data.</text>
</comment>
<accession>A0A397SPA7</accession>
<evidence type="ECO:0000256" key="1">
    <source>
        <dbReference type="SAM" id="MobiDB-lite"/>
    </source>
</evidence>
<gene>
    <name evidence="2" type="ORF">C1645_829263</name>
</gene>
<feature type="compositionally biased region" description="Acidic residues" evidence="1">
    <location>
        <begin position="47"/>
        <end position="62"/>
    </location>
</feature>
<sequence length="91" mass="10566">MYTLESVDFQKYGLFTQLNKVLNNKNTSNKDSNSEMEDSNSSFSLEVIEEEDKDSNEDEDEVNQVGDKSNQKIFFTTEKKNSTIEFYILSE</sequence>
<reference evidence="2 3" key="1">
    <citation type="submission" date="2018-06" db="EMBL/GenBank/DDBJ databases">
        <title>Comparative genomics reveals the genomic features of Rhizophagus irregularis, R. cerebriforme, R. diaphanum and Gigaspora rosea, and their symbiotic lifestyle signature.</title>
        <authorList>
            <person name="Morin E."/>
            <person name="San Clemente H."/>
            <person name="Chen E.C.H."/>
            <person name="De La Providencia I."/>
            <person name="Hainaut M."/>
            <person name="Kuo A."/>
            <person name="Kohler A."/>
            <person name="Murat C."/>
            <person name="Tang N."/>
            <person name="Roy S."/>
            <person name="Loubradou J."/>
            <person name="Henrissat B."/>
            <person name="Grigoriev I.V."/>
            <person name="Corradi N."/>
            <person name="Roux C."/>
            <person name="Martin F.M."/>
        </authorList>
    </citation>
    <scope>NUCLEOTIDE SEQUENCE [LARGE SCALE GENOMIC DNA]</scope>
    <source>
        <strain evidence="2 3">DAOM 227022</strain>
    </source>
</reference>
<evidence type="ECO:0000313" key="2">
    <source>
        <dbReference type="EMBL" id="RIA86446.1"/>
    </source>
</evidence>
<dbReference type="EMBL" id="QKYT01000363">
    <property type="protein sequence ID" value="RIA86446.1"/>
    <property type="molecule type" value="Genomic_DNA"/>
</dbReference>